<keyword evidence="2" id="KW-1185">Reference proteome</keyword>
<dbReference type="EMBL" id="CM023484">
    <property type="protein sequence ID" value="KAH6934116.1"/>
    <property type="molecule type" value="Genomic_DNA"/>
</dbReference>
<proteinExistence type="predicted"/>
<sequence>MHEEQRKKRTPAKRRWWIRPALQKRAMLVHANTLLPHLRSRDVEYYRDYLRMPPGSFETLLKLVASRIRKTDTRFRKAIPPEHRLALAMRQLLDSAFVPSKDQDEASRNVMFSLLLQIFGCRRDSSDVFIQFPSRTLYCLRHCVRSVPSDMGSRWTVVCDVPIVCC</sequence>
<reference evidence="1" key="1">
    <citation type="submission" date="2020-05" db="EMBL/GenBank/DDBJ databases">
        <title>Large-scale comparative analyses of tick genomes elucidate their genetic diversity and vector capacities.</title>
        <authorList>
            <person name="Jia N."/>
            <person name="Wang J."/>
            <person name="Shi W."/>
            <person name="Du L."/>
            <person name="Sun Y."/>
            <person name="Zhan W."/>
            <person name="Jiang J."/>
            <person name="Wang Q."/>
            <person name="Zhang B."/>
            <person name="Ji P."/>
            <person name="Sakyi L.B."/>
            <person name="Cui X."/>
            <person name="Yuan T."/>
            <person name="Jiang B."/>
            <person name="Yang W."/>
            <person name="Lam T.T.-Y."/>
            <person name="Chang Q."/>
            <person name="Ding S."/>
            <person name="Wang X."/>
            <person name="Zhu J."/>
            <person name="Ruan X."/>
            <person name="Zhao L."/>
            <person name="Wei J."/>
            <person name="Que T."/>
            <person name="Du C."/>
            <person name="Cheng J."/>
            <person name="Dai P."/>
            <person name="Han X."/>
            <person name="Huang E."/>
            <person name="Gao Y."/>
            <person name="Liu J."/>
            <person name="Shao H."/>
            <person name="Ye R."/>
            <person name="Li L."/>
            <person name="Wei W."/>
            <person name="Wang X."/>
            <person name="Wang C."/>
            <person name="Yang T."/>
            <person name="Huo Q."/>
            <person name="Li W."/>
            <person name="Guo W."/>
            <person name="Chen H."/>
            <person name="Zhou L."/>
            <person name="Ni X."/>
            <person name="Tian J."/>
            <person name="Zhou Y."/>
            <person name="Sheng Y."/>
            <person name="Liu T."/>
            <person name="Pan Y."/>
            <person name="Xia L."/>
            <person name="Li J."/>
            <person name="Zhao F."/>
            <person name="Cao W."/>
        </authorList>
    </citation>
    <scope>NUCLEOTIDE SEQUENCE</scope>
    <source>
        <strain evidence="1">Hyas-2018</strain>
    </source>
</reference>
<comment type="caution">
    <text evidence="1">The sequence shown here is derived from an EMBL/GenBank/DDBJ whole genome shotgun (WGS) entry which is preliminary data.</text>
</comment>
<gene>
    <name evidence="1" type="ORF">HPB50_020569</name>
</gene>
<evidence type="ECO:0000313" key="1">
    <source>
        <dbReference type="EMBL" id="KAH6934116.1"/>
    </source>
</evidence>
<accession>A0ACB7SJH1</accession>
<protein>
    <submittedName>
        <fullName evidence="1">Uncharacterized protein</fullName>
    </submittedName>
</protein>
<evidence type="ECO:0000313" key="2">
    <source>
        <dbReference type="Proteomes" id="UP000821845"/>
    </source>
</evidence>
<dbReference type="Proteomes" id="UP000821845">
    <property type="component" value="Chromosome 4"/>
</dbReference>
<organism evidence="1 2">
    <name type="scientific">Hyalomma asiaticum</name>
    <name type="common">Tick</name>
    <dbReference type="NCBI Taxonomy" id="266040"/>
    <lineage>
        <taxon>Eukaryota</taxon>
        <taxon>Metazoa</taxon>
        <taxon>Ecdysozoa</taxon>
        <taxon>Arthropoda</taxon>
        <taxon>Chelicerata</taxon>
        <taxon>Arachnida</taxon>
        <taxon>Acari</taxon>
        <taxon>Parasitiformes</taxon>
        <taxon>Ixodida</taxon>
        <taxon>Ixodoidea</taxon>
        <taxon>Ixodidae</taxon>
        <taxon>Hyalomminae</taxon>
        <taxon>Hyalomma</taxon>
    </lineage>
</organism>
<name>A0ACB7SJH1_HYAAI</name>